<evidence type="ECO:0000256" key="3">
    <source>
        <dbReference type="ARBA" id="ARBA00022729"/>
    </source>
</evidence>
<keyword evidence="5" id="KW-0564">Palmitate</keyword>
<evidence type="ECO:0000256" key="6">
    <source>
        <dbReference type="ARBA" id="ARBA00023288"/>
    </source>
</evidence>
<protein>
    <submittedName>
        <fullName evidence="8">Entericidin A/B family lipoprotein</fullName>
    </submittedName>
</protein>
<dbReference type="GO" id="GO:0016020">
    <property type="term" value="C:membrane"/>
    <property type="evidence" value="ECO:0007669"/>
    <property type="project" value="InterPro"/>
</dbReference>
<evidence type="ECO:0000256" key="1">
    <source>
        <dbReference type="ARBA" id="ARBA00010296"/>
    </source>
</evidence>
<evidence type="ECO:0000256" key="7">
    <source>
        <dbReference type="SAM" id="SignalP"/>
    </source>
</evidence>
<organism evidence="8 9">
    <name type="scientific">Jejubacter calystegiae</name>
    <dbReference type="NCBI Taxonomy" id="2579935"/>
    <lineage>
        <taxon>Bacteria</taxon>
        <taxon>Pseudomonadati</taxon>
        <taxon>Pseudomonadota</taxon>
        <taxon>Gammaproteobacteria</taxon>
        <taxon>Enterobacterales</taxon>
        <taxon>Enterobacteriaceae</taxon>
        <taxon>Jejubacter</taxon>
    </lineage>
</organism>
<evidence type="ECO:0000256" key="5">
    <source>
        <dbReference type="ARBA" id="ARBA00023139"/>
    </source>
</evidence>
<keyword evidence="4" id="KW-0472">Membrane</keyword>
<keyword evidence="2" id="KW-1003">Cell membrane</keyword>
<evidence type="ECO:0000256" key="4">
    <source>
        <dbReference type="ARBA" id="ARBA00023136"/>
    </source>
</evidence>
<keyword evidence="9" id="KW-1185">Reference proteome</keyword>
<proteinExistence type="inferred from homology"/>
<dbReference type="InterPro" id="IPR012556">
    <property type="entry name" value="Entericidin"/>
</dbReference>
<evidence type="ECO:0000256" key="2">
    <source>
        <dbReference type="ARBA" id="ARBA00022475"/>
    </source>
</evidence>
<sequence length="48" mass="4890">MVKKVVAALFSLVVLSSLLAGCNTTRGIGEDVQRGGSAISNAADRAQN</sequence>
<dbReference type="PROSITE" id="PS51257">
    <property type="entry name" value="PROKAR_LIPOPROTEIN"/>
    <property type="match status" value="1"/>
</dbReference>
<dbReference type="GO" id="GO:0009636">
    <property type="term" value="P:response to toxic substance"/>
    <property type="evidence" value="ECO:0007669"/>
    <property type="project" value="InterPro"/>
</dbReference>
<feature type="signal peptide" evidence="7">
    <location>
        <begin position="1"/>
        <end position="20"/>
    </location>
</feature>
<keyword evidence="6 8" id="KW-0449">Lipoprotein</keyword>
<accession>A0A4P8YI82</accession>
<feature type="chain" id="PRO_5021001553" evidence="7">
    <location>
        <begin position="21"/>
        <end position="48"/>
    </location>
</feature>
<dbReference type="Pfam" id="PF08085">
    <property type="entry name" value="Entericidin"/>
    <property type="match status" value="1"/>
</dbReference>
<keyword evidence="3 7" id="KW-0732">Signal</keyword>
<dbReference type="RefSeq" id="WP_138095439.1">
    <property type="nucleotide sequence ID" value="NZ_CP040428.1"/>
</dbReference>
<name>A0A4P8YI82_9ENTR</name>
<reference evidence="8 9" key="1">
    <citation type="submission" date="2019-05" db="EMBL/GenBank/DDBJ databases">
        <title>Complete genome sequence of Izhakiella calystegiae KSNA2, an endophyte isolated from beach morning glory (Calystegia soldanella).</title>
        <authorList>
            <person name="Jiang L."/>
            <person name="Jeong J.C."/>
            <person name="Kim C.Y."/>
            <person name="Kim D.H."/>
            <person name="Kim S.W."/>
            <person name="Lee j."/>
        </authorList>
    </citation>
    <scope>NUCLEOTIDE SEQUENCE [LARGE SCALE GENOMIC DNA]</scope>
    <source>
        <strain evidence="8 9">KSNA2</strain>
    </source>
</reference>
<dbReference type="AlphaFoldDB" id="A0A4P8YI82"/>
<evidence type="ECO:0000313" key="8">
    <source>
        <dbReference type="EMBL" id="QCT19556.1"/>
    </source>
</evidence>
<evidence type="ECO:0000313" key="9">
    <source>
        <dbReference type="Proteomes" id="UP000302163"/>
    </source>
</evidence>
<dbReference type="KEGG" id="izh:FEM41_07765"/>
<comment type="similarity">
    <text evidence="1">Belongs to the EcnA/EcnB lipoprotein family.</text>
</comment>
<gene>
    <name evidence="8" type="ORF">FEM41_07765</name>
</gene>
<dbReference type="EMBL" id="CP040428">
    <property type="protein sequence ID" value="QCT19556.1"/>
    <property type="molecule type" value="Genomic_DNA"/>
</dbReference>
<dbReference type="Proteomes" id="UP000302163">
    <property type="component" value="Chromosome"/>
</dbReference>